<feature type="transmembrane region" description="Helical" evidence="1">
    <location>
        <begin position="28"/>
        <end position="50"/>
    </location>
</feature>
<reference evidence="2" key="1">
    <citation type="submission" date="2021-06" db="EMBL/GenBank/DDBJ databases">
        <authorList>
            <person name="Hodson N. C."/>
            <person name="Mongue J. A."/>
            <person name="Jaron S. K."/>
        </authorList>
    </citation>
    <scope>NUCLEOTIDE SEQUENCE</scope>
</reference>
<sequence>MVFGNRNPYKTSVSKQKFTSISQWFRPLIFAVLAFVSVLVCFLFGIPAFMKWRVEQ</sequence>
<feature type="non-terminal residue" evidence="2">
    <location>
        <position position="1"/>
    </location>
</feature>
<dbReference type="AlphaFoldDB" id="A0A8J2PKN3"/>
<keyword evidence="1" id="KW-1133">Transmembrane helix</keyword>
<proteinExistence type="predicted"/>
<name>A0A8J2PKN3_9HEXA</name>
<keyword evidence="1" id="KW-0812">Transmembrane</keyword>
<keyword evidence="1" id="KW-0472">Membrane</keyword>
<evidence type="ECO:0000313" key="2">
    <source>
        <dbReference type="EMBL" id="CAG7817304.1"/>
    </source>
</evidence>
<dbReference type="EMBL" id="CAJVCH010390980">
    <property type="protein sequence ID" value="CAG7817304.1"/>
    <property type="molecule type" value="Genomic_DNA"/>
</dbReference>
<organism evidence="2 3">
    <name type="scientific">Allacma fusca</name>
    <dbReference type="NCBI Taxonomy" id="39272"/>
    <lineage>
        <taxon>Eukaryota</taxon>
        <taxon>Metazoa</taxon>
        <taxon>Ecdysozoa</taxon>
        <taxon>Arthropoda</taxon>
        <taxon>Hexapoda</taxon>
        <taxon>Collembola</taxon>
        <taxon>Symphypleona</taxon>
        <taxon>Sminthuridae</taxon>
        <taxon>Allacma</taxon>
    </lineage>
</organism>
<dbReference type="Proteomes" id="UP000708208">
    <property type="component" value="Unassembled WGS sequence"/>
</dbReference>
<comment type="caution">
    <text evidence="2">The sequence shown here is derived from an EMBL/GenBank/DDBJ whole genome shotgun (WGS) entry which is preliminary data.</text>
</comment>
<gene>
    <name evidence="2" type="ORF">AFUS01_LOCUS27879</name>
</gene>
<protein>
    <submittedName>
        <fullName evidence="2">Uncharacterized protein</fullName>
    </submittedName>
</protein>
<evidence type="ECO:0000313" key="3">
    <source>
        <dbReference type="Proteomes" id="UP000708208"/>
    </source>
</evidence>
<evidence type="ECO:0000256" key="1">
    <source>
        <dbReference type="SAM" id="Phobius"/>
    </source>
</evidence>
<accession>A0A8J2PKN3</accession>
<keyword evidence="3" id="KW-1185">Reference proteome</keyword>